<feature type="compositionally biased region" description="Basic residues" evidence="1">
    <location>
        <begin position="27"/>
        <end position="41"/>
    </location>
</feature>
<protein>
    <submittedName>
        <fullName evidence="2">Uncharacterized protein</fullName>
    </submittedName>
</protein>
<dbReference type="AlphaFoldDB" id="A0A0D2AAU2"/>
<gene>
    <name evidence="2" type="ORF">PV09_05034</name>
</gene>
<proteinExistence type="predicted"/>
<evidence type="ECO:0000313" key="3">
    <source>
        <dbReference type="Proteomes" id="UP000053259"/>
    </source>
</evidence>
<dbReference type="EMBL" id="KN847543">
    <property type="protein sequence ID" value="KIW03725.1"/>
    <property type="molecule type" value="Genomic_DNA"/>
</dbReference>
<dbReference type="Proteomes" id="UP000053259">
    <property type="component" value="Unassembled WGS sequence"/>
</dbReference>
<dbReference type="HOGENOM" id="CLU_973874_0_0_1"/>
<accession>A0A0D2AAU2</accession>
<dbReference type="GeneID" id="27313007"/>
<feature type="region of interest" description="Disordered" evidence="1">
    <location>
        <begin position="24"/>
        <end position="43"/>
    </location>
</feature>
<feature type="region of interest" description="Disordered" evidence="1">
    <location>
        <begin position="192"/>
        <end position="264"/>
    </location>
</feature>
<dbReference type="STRING" id="253628.A0A0D2AAU2"/>
<dbReference type="InParanoid" id="A0A0D2AAU2"/>
<sequence length="286" mass="32280">MFFSSFNEPLSTVFKFQSAPAPQGPLRFKRKSHRLSPKRSRPVADVDDLLSESKKKRRLRLFLITSRLSQPFSTPATHIVDPGTSKIAVWAKQRNLTQQVLRKAAIMNRVRRKTLERKDSGVSVGEDEKREVREAMMSDMPDARTTTNCLGPNAILSPENAGCVPSSTSTCVLGLSNYDALDEEDDWFERYHGEEEGDPTSSAPTEKQGAKKEEKSYYSDWSASAIQTKNDSESDSEDDDPFHFNVLSSELVKEKRPPSPPEGRILELIKEKERQREITAGFLHFG</sequence>
<name>A0A0D2AAU2_9PEZI</name>
<evidence type="ECO:0000256" key="1">
    <source>
        <dbReference type="SAM" id="MobiDB-lite"/>
    </source>
</evidence>
<feature type="compositionally biased region" description="Basic and acidic residues" evidence="1">
    <location>
        <begin position="208"/>
        <end position="217"/>
    </location>
</feature>
<keyword evidence="3" id="KW-1185">Reference proteome</keyword>
<feature type="compositionally biased region" description="Polar residues" evidence="1">
    <location>
        <begin position="219"/>
        <end position="229"/>
    </location>
</feature>
<reference evidence="2 3" key="1">
    <citation type="submission" date="2015-01" db="EMBL/GenBank/DDBJ databases">
        <title>The Genome Sequence of Ochroconis gallopava CBS43764.</title>
        <authorList>
            <consortium name="The Broad Institute Genomics Platform"/>
            <person name="Cuomo C."/>
            <person name="de Hoog S."/>
            <person name="Gorbushina A."/>
            <person name="Stielow B."/>
            <person name="Teixiera M."/>
            <person name="Abouelleil A."/>
            <person name="Chapman S.B."/>
            <person name="Priest M."/>
            <person name="Young S.K."/>
            <person name="Wortman J."/>
            <person name="Nusbaum C."/>
            <person name="Birren B."/>
        </authorList>
    </citation>
    <scope>NUCLEOTIDE SEQUENCE [LARGE SCALE GENOMIC DNA]</scope>
    <source>
        <strain evidence="2 3">CBS 43764</strain>
    </source>
</reference>
<dbReference type="OrthoDB" id="5387995at2759"/>
<dbReference type="RefSeq" id="XP_016213594.1">
    <property type="nucleotide sequence ID" value="XM_016358493.1"/>
</dbReference>
<organism evidence="2 3">
    <name type="scientific">Verruconis gallopava</name>
    <dbReference type="NCBI Taxonomy" id="253628"/>
    <lineage>
        <taxon>Eukaryota</taxon>
        <taxon>Fungi</taxon>
        <taxon>Dikarya</taxon>
        <taxon>Ascomycota</taxon>
        <taxon>Pezizomycotina</taxon>
        <taxon>Dothideomycetes</taxon>
        <taxon>Pleosporomycetidae</taxon>
        <taxon>Venturiales</taxon>
        <taxon>Sympoventuriaceae</taxon>
        <taxon>Verruconis</taxon>
    </lineage>
</organism>
<dbReference type="VEuPathDB" id="FungiDB:PV09_05034"/>
<evidence type="ECO:0000313" key="2">
    <source>
        <dbReference type="EMBL" id="KIW03725.1"/>
    </source>
</evidence>